<dbReference type="EMBL" id="VSSQ01125907">
    <property type="protein sequence ID" value="MPN56020.1"/>
    <property type="molecule type" value="Genomic_DNA"/>
</dbReference>
<comment type="caution">
    <text evidence="2">The sequence shown here is derived from an EMBL/GenBank/DDBJ whole genome shotgun (WGS) entry which is preliminary data.</text>
</comment>
<dbReference type="GO" id="GO:0004822">
    <property type="term" value="F:isoleucine-tRNA ligase activity"/>
    <property type="evidence" value="ECO:0007669"/>
    <property type="project" value="UniProtKB-EC"/>
</dbReference>
<dbReference type="GO" id="GO:0006428">
    <property type="term" value="P:isoleucyl-tRNA aminoacylation"/>
    <property type="evidence" value="ECO:0007669"/>
    <property type="project" value="TreeGrafter"/>
</dbReference>
<dbReference type="InterPro" id="IPR010663">
    <property type="entry name" value="Znf_FPG/IleRS"/>
</dbReference>
<feature type="domain" description="Zinc finger FPG/IleRS-type" evidence="1">
    <location>
        <begin position="112"/>
        <end position="139"/>
    </location>
</feature>
<organism evidence="2">
    <name type="scientific">bioreactor metagenome</name>
    <dbReference type="NCBI Taxonomy" id="1076179"/>
    <lineage>
        <taxon>unclassified sequences</taxon>
        <taxon>metagenomes</taxon>
        <taxon>ecological metagenomes</taxon>
    </lineage>
</organism>
<gene>
    <name evidence="2" type="primary">ileS_61</name>
    <name evidence="2" type="ORF">SDC9_203705</name>
</gene>
<dbReference type="AlphaFoldDB" id="A0A645IYQ0"/>
<dbReference type="EC" id="6.1.1.5" evidence="2"/>
<dbReference type="Pfam" id="PF06827">
    <property type="entry name" value="zf-FPG_IleRS"/>
    <property type="match status" value="1"/>
</dbReference>
<dbReference type="PANTHER" id="PTHR42765:SF1">
    <property type="entry name" value="ISOLEUCINE--TRNA LIGASE, MITOCHONDRIAL"/>
    <property type="match status" value="1"/>
</dbReference>
<evidence type="ECO:0000313" key="2">
    <source>
        <dbReference type="EMBL" id="MPN56020.1"/>
    </source>
</evidence>
<keyword evidence="2" id="KW-0436">Ligase</keyword>
<protein>
    <submittedName>
        <fullName evidence="2">Isoleucine--tRNA ligase</fullName>
        <ecNumber evidence="2">6.1.1.5</ecNumber>
    </submittedName>
</protein>
<dbReference type="PANTHER" id="PTHR42765">
    <property type="entry name" value="SOLEUCYL-TRNA SYNTHETASE"/>
    <property type="match status" value="1"/>
</dbReference>
<name>A0A645IYQ0_9ZZZZ</name>
<sequence length="146" mass="15728">MNRPYADYALNDKAMEKWDTIIRLRDDVNAVLETARADKKIGKALEAHVSLHADDDAAAQALLSTIGVSLAEVFIVSDCNITTAEPAAESTVGKGSNFPGLTVEVSEANGAKCERCWMQSPKVGEDPNHPTLCPRCANVVSKLPQF</sequence>
<reference evidence="2" key="1">
    <citation type="submission" date="2019-08" db="EMBL/GenBank/DDBJ databases">
        <authorList>
            <person name="Kucharzyk K."/>
            <person name="Murdoch R.W."/>
            <person name="Higgins S."/>
            <person name="Loffler F."/>
        </authorList>
    </citation>
    <scope>NUCLEOTIDE SEQUENCE</scope>
</reference>
<proteinExistence type="predicted"/>
<accession>A0A645IYQ0</accession>
<dbReference type="Gene3D" id="1.10.730.20">
    <property type="match status" value="1"/>
</dbReference>
<evidence type="ECO:0000259" key="1">
    <source>
        <dbReference type="Pfam" id="PF06827"/>
    </source>
</evidence>
<dbReference type="GO" id="GO:0005829">
    <property type="term" value="C:cytosol"/>
    <property type="evidence" value="ECO:0007669"/>
    <property type="project" value="TreeGrafter"/>
</dbReference>
<dbReference type="InterPro" id="IPR050081">
    <property type="entry name" value="Ile-tRNA_ligase"/>
</dbReference>
<dbReference type="InterPro" id="IPR009080">
    <property type="entry name" value="tRNAsynth_Ia_anticodon-bd"/>
</dbReference>
<dbReference type="GO" id="GO:0005524">
    <property type="term" value="F:ATP binding"/>
    <property type="evidence" value="ECO:0007669"/>
    <property type="project" value="InterPro"/>
</dbReference>
<dbReference type="SUPFAM" id="SSF47323">
    <property type="entry name" value="Anticodon-binding domain of a subclass of class I aminoacyl-tRNA synthetases"/>
    <property type="match status" value="1"/>
</dbReference>